<organism evidence="12 13">
    <name type="scientific">Hymenolepis diminuta</name>
    <name type="common">Rat tapeworm</name>
    <dbReference type="NCBI Taxonomy" id="6216"/>
    <lineage>
        <taxon>Eukaryota</taxon>
        <taxon>Metazoa</taxon>
        <taxon>Spiralia</taxon>
        <taxon>Lophotrochozoa</taxon>
        <taxon>Platyhelminthes</taxon>
        <taxon>Cestoda</taxon>
        <taxon>Eucestoda</taxon>
        <taxon>Cyclophyllidea</taxon>
        <taxon>Hymenolepididae</taxon>
        <taxon>Hymenolepis</taxon>
    </lineage>
</organism>
<comment type="similarity">
    <text evidence="2">Belongs to the krueppel C2H2-type zinc-finger protein family.</text>
</comment>
<feature type="domain" description="C2H2-type" evidence="11">
    <location>
        <begin position="239"/>
        <end position="266"/>
    </location>
</feature>
<dbReference type="PROSITE" id="PS50157">
    <property type="entry name" value="ZINC_FINGER_C2H2_2"/>
    <property type="match status" value="3"/>
</dbReference>
<dbReference type="FunFam" id="3.30.160.60:FF:000446">
    <property type="entry name" value="Zinc finger protein"/>
    <property type="match status" value="1"/>
</dbReference>
<dbReference type="EMBL" id="CABIJS010000322">
    <property type="protein sequence ID" value="VUZ49108.1"/>
    <property type="molecule type" value="Genomic_DNA"/>
</dbReference>
<evidence type="ECO:0000313" key="12">
    <source>
        <dbReference type="EMBL" id="VUZ49108.1"/>
    </source>
</evidence>
<evidence type="ECO:0000256" key="2">
    <source>
        <dbReference type="ARBA" id="ARBA00006991"/>
    </source>
</evidence>
<keyword evidence="6" id="KW-0862">Zinc</keyword>
<sequence length="302" mass="34742">MNECCSIFIPNPIRINITVHLRTRYHIKTIKSPWEIYFTVMLNKDQTNNPQSVSTQNGRLNLSEAQITSAFSMYIRTIVMEQSWIPRPSELHCLYIVFKILYQQNIRSHYEQPNPIMLSAPWLKSSAGSNSMSFNQTQSTETLSNSSFQDRLQISFPNENTNANHVSNDSGLDVSWKAPNSVNAYGSPIQVSKGYSTNETTQSSSGSTFKALYKCRYCQKSYARRSSCRLHEATHEKQHSCSICGKDFARRWLLQMHIRIHTGERPFPCPYCSHRFSDRSNARAHIKRIHKSEFEGSARPTE</sequence>
<dbReference type="SUPFAM" id="SSF57667">
    <property type="entry name" value="beta-beta-alpha zinc fingers"/>
    <property type="match status" value="1"/>
</dbReference>
<dbReference type="Proteomes" id="UP000321570">
    <property type="component" value="Unassembled WGS sequence"/>
</dbReference>
<comment type="subcellular location">
    <subcellularLocation>
        <location evidence="1">Nucleus</location>
    </subcellularLocation>
</comment>
<dbReference type="GO" id="GO:0005634">
    <property type="term" value="C:nucleus"/>
    <property type="evidence" value="ECO:0007669"/>
    <property type="project" value="UniProtKB-SubCell"/>
</dbReference>
<keyword evidence="8" id="KW-0804">Transcription</keyword>
<dbReference type="GO" id="GO:0008270">
    <property type="term" value="F:zinc ion binding"/>
    <property type="evidence" value="ECO:0007669"/>
    <property type="project" value="UniProtKB-KW"/>
</dbReference>
<dbReference type="GO" id="GO:0000981">
    <property type="term" value="F:DNA-binding transcription factor activity, RNA polymerase II-specific"/>
    <property type="evidence" value="ECO:0007669"/>
    <property type="project" value="TreeGrafter"/>
</dbReference>
<dbReference type="Gene3D" id="3.30.160.60">
    <property type="entry name" value="Classic Zinc Finger"/>
    <property type="match status" value="2"/>
</dbReference>
<evidence type="ECO:0000256" key="3">
    <source>
        <dbReference type="ARBA" id="ARBA00022723"/>
    </source>
</evidence>
<gene>
    <name evidence="12" type="ORF">WMSIL1_LOCUS8387</name>
</gene>
<feature type="domain" description="C2H2-type" evidence="11">
    <location>
        <begin position="267"/>
        <end position="295"/>
    </location>
</feature>
<reference evidence="12 13" key="1">
    <citation type="submission" date="2019-07" db="EMBL/GenBank/DDBJ databases">
        <authorList>
            <person name="Jastrzebski P J."/>
            <person name="Paukszto L."/>
            <person name="Jastrzebski P J."/>
        </authorList>
    </citation>
    <scope>NUCLEOTIDE SEQUENCE [LARGE SCALE GENOMIC DNA]</scope>
    <source>
        <strain evidence="12 13">WMS-il1</strain>
    </source>
</reference>
<evidence type="ECO:0000256" key="7">
    <source>
        <dbReference type="ARBA" id="ARBA00023125"/>
    </source>
</evidence>
<keyword evidence="5 10" id="KW-0863">Zinc-finger</keyword>
<dbReference type="AlphaFoldDB" id="A0A564YQY9"/>
<keyword evidence="9" id="KW-0539">Nucleus</keyword>
<evidence type="ECO:0000256" key="9">
    <source>
        <dbReference type="ARBA" id="ARBA00023242"/>
    </source>
</evidence>
<evidence type="ECO:0000259" key="11">
    <source>
        <dbReference type="PROSITE" id="PS50157"/>
    </source>
</evidence>
<evidence type="ECO:0000256" key="1">
    <source>
        <dbReference type="ARBA" id="ARBA00004123"/>
    </source>
</evidence>
<keyword evidence="3" id="KW-0479">Metal-binding</keyword>
<dbReference type="PANTHER" id="PTHR23235">
    <property type="entry name" value="KRUEPPEL-LIKE TRANSCRIPTION FACTOR"/>
    <property type="match status" value="1"/>
</dbReference>
<accession>A0A564YQY9</accession>
<keyword evidence="7" id="KW-0238">DNA-binding</keyword>
<dbReference type="SMART" id="SM00355">
    <property type="entry name" value="ZnF_C2H2"/>
    <property type="match status" value="3"/>
</dbReference>
<feature type="domain" description="C2H2-type" evidence="11">
    <location>
        <begin position="213"/>
        <end position="240"/>
    </location>
</feature>
<proteinExistence type="inferred from homology"/>
<dbReference type="Pfam" id="PF00096">
    <property type="entry name" value="zf-C2H2"/>
    <property type="match status" value="2"/>
</dbReference>
<keyword evidence="13" id="KW-1185">Reference proteome</keyword>
<name>A0A564YQY9_HYMDI</name>
<dbReference type="InterPro" id="IPR013087">
    <property type="entry name" value="Znf_C2H2_type"/>
</dbReference>
<dbReference type="FunFam" id="3.30.160.60:FF:000188">
    <property type="entry name" value="Zinc finger protein 787"/>
    <property type="match status" value="1"/>
</dbReference>
<keyword evidence="4" id="KW-0677">Repeat</keyword>
<dbReference type="PANTHER" id="PTHR23235:SF176">
    <property type="entry name" value="C2H2-TYPE DOMAIN-CONTAINING PROTEIN"/>
    <property type="match status" value="1"/>
</dbReference>
<evidence type="ECO:0000256" key="6">
    <source>
        <dbReference type="ARBA" id="ARBA00022833"/>
    </source>
</evidence>
<evidence type="ECO:0000256" key="4">
    <source>
        <dbReference type="ARBA" id="ARBA00022737"/>
    </source>
</evidence>
<dbReference type="PROSITE" id="PS00028">
    <property type="entry name" value="ZINC_FINGER_C2H2_1"/>
    <property type="match status" value="3"/>
</dbReference>
<evidence type="ECO:0000256" key="5">
    <source>
        <dbReference type="ARBA" id="ARBA00022771"/>
    </source>
</evidence>
<dbReference type="GO" id="GO:0000978">
    <property type="term" value="F:RNA polymerase II cis-regulatory region sequence-specific DNA binding"/>
    <property type="evidence" value="ECO:0007669"/>
    <property type="project" value="TreeGrafter"/>
</dbReference>
<evidence type="ECO:0000256" key="8">
    <source>
        <dbReference type="ARBA" id="ARBA00023163"/>
    </source>
</evidence>
<dbReference type="InterPro" id="IPR036236">
    <property type="entry name" value="Znf_C2H2_sf"/>
</dbReference>
<evidence type="ECO:0000256" key="10">
    <source>
        <dbReference type="PROSITE-ProRule" id="PRU00042"/>
    </source>
</evidence>
<evidence type="ECO:0000313" key="13">
    <source>
        <dbReference type="Proteomes" id="UP000321570"/>
    </source>
</evidence>
<protein>
    <recommendedName>
        <fullName evidence="11">C2H2-type domain-containing protein</fullName>
    </recommendedName>
</protein>